<dbReference type="OrthoDB" id="3045818at2759"/>
<dbReference type="EMBL" id="JACAZF010000003">
    <property type="protein sequence ID" value="KAF7310163.1"/>
    <property type="molecule type" value="Genomic_DNA"/>
</dbReference>
<protein>
    <submittedName>
        <fullName evidence="2">Uncharacterized protein</fullName>
    </submittedName>
</protein>
<dbReference type="Proteomes" id="UP000636479">
    <property type="component" value="Unassembled WGS sequence"/>
</dbReference>
<evidence type="ECO:0000313" key="2">
    <source>
        <dbReference type="EMBL" id="KAF7310163.1"/>
    </source>
</evidence>
<keyword evidence="1" id="KW-0175">Coiled coil</keyword>
<feature type="coiled-coil region" evidence="1">
    <location>
        <begin position="282"/>
        <end position="355"/>
    </location>
</feature>
<evidence type="ECO:0000313" key="3">
    <source>
        <dbReference type="Proteomes" id="UP000636479"/>
    </source>
</evidence>
<reference evidence="2" key="1">
    <citation type="submission" date="2020-05" db="EMBL/GenBank/DDBJ databases">
        <title>Mycena genomes resolve the evolution of fungal bioluminescence.</title>
        <authorList>
            <person name="Tsai I.J."/>
        </authorList>
    </citation>
    <scope>NUCLEOTIDE SEQUENCE</scope>
    <source>
        <strain evidence="2">171206Taipei</strain>
    </source>
</reference>
<comment type="caution">
    <text evidence="2">The sequence shown here is derived from an EMBL/GenBank/DDBJ whole genome shotgun (WGS) entry which is preliminary data.</text>
</comment>
<proteinExistence type="predicted"/>
<gene>
    <name evidence="2" type="ORF">MIND_00389700</name>
</gene>
<evidence type="ECO:0000256" key="1">
    <source>
        <dbReference type="SAM" id="Coils"/>
    </source>
</evidence>
<name>A0A8H6T379_9AGAR</name>
<keyword evidence="3" id="KW-1185">Reference proteome</keyword>
<accession>A0A8H6T379</accession>
<dbReference type="GeneID" id="59343244"/>
<dbReference type="AlphaFoldDB" id="A0A8H6T379"/>
<sequence length="366" mass="40856">MLAAWTRVAPGCRRRALQTLPLRAYSVSLALRHPLRLPATTGIAPAPTKSKGASMRRGYAEVRDVKARLEEEGLPLKNSGPTTAALLAYADAYWLPPTDVPEGWSTDWKSWDYLLTLFAYSPYFLRLPQIEMLVNIRYAVPGEVKPVMYSADHAGLVFAVDREDAEAEADPEYEGAAEVYYLNCRTFSLYMFDPDHAPHVPPPQTIDELLMLIGTAPGAPEEAIPLLALEPDEHGQAVLNRILNRDASVIPVLEKEFLSYAPKATTPEEEMIRADELDGARRQMLKEAIQKAREFIRETEEELEHEVEESVAVRAQTSGEGGIGGAVEEEEERAFLLMRAALEEAKGKLKQLEEEWHKAYGVDKNV</sequence>
<dbReference type="RefSeq" id="XP_037223613.1">
    <property type="nucleotide sequence ID" value="XM_037360728.1"/>
</dbReference>
<organism evidence="2 3">
    <name type="scientific">Mycena indigotica</name>
    <dbReference type="NCBI Taxonomy" id="2126181"/>
    <lineage>
        <taxon>Eukaryota</taxon>
        <taxon>Fungi</taxon>
        <taxon>Dikarya</taxon>
        <taxon>Basidiomycota</taxon>
        <taxon>Agaricomycotina</taxon>
        <taxon>Agaricomycetes</taxon>
        <taxon>Agaricomycetidae</taxon>
        <taxon>Agaricales</taxon>
        <taxon>Marasmiineae</taxon>
        <taxon>Mycenaceae</taxon>
        <taxon>Mycena</taxon>
    </lineage>
</organism>